<dbReference type="AlphaFoldDB" id="F3L3R8"/>
<dbReference type="InterPro" id="IPR036390">
    <property type="entry name" value="WH_DNA-bd_sf"/>
</dbReference>
<dbReference type="Proteomes" id="UP000005615">
    <property type="component" value="Unassembled WGS sequence"/>
</dbReference>
<dbReference type="STRING" id="2518989.IMCC3088_2260"/>
<dbReference type="Pfam" id="PF13412">
    <property type="entry name" value="HTH_24"/>
    <property type="match status" value="1"/>
</dbReference>
<name>F3L3R8_9GAMM</name>
<comment type="caution">
    <text evidence="1">The sequence shown here is derived from an EMBL/GenBank/DDBJ whole genome shotgun (WGS) entry which is preliminary data.</text>
</comment>
<dbReference type="SUPFAM" id="SSF46785">
    <property type="entry name" value="Winged helix' DNA-binding domain"/>
    <property type="match status" value="1"/>
</dbReference>
<dbReference type="OrthoDB" id="8537236at2"/>
<evidence type="ECO:0000313" key="1">
    <source>
        <dbReference type="EMBL" id="EGG29041.1"/>
    </source>
</evidence>
<dbReference type="InterPro" id="IPR036388">
    <property type="entry name" value="WH-like_DNA-bd_sf"/>
</dbReference>
<dbReference type="RefSeq" id="WP_009576448.1">
    <property type="nucleotide sequence ID" value="NZ_AEIG01000066.1"/>
</dbReference>
<dbReference type="EMBL" id="AEIG01000066">
    <property type="protein sequence ID" value="EGG29041.1"/>
    <property type="molecule type" value="Genomic_DNA"/>
</dbReference>
<proteinExistence type="predicted"/>
<keyword evidence="2" id="KW-1185">Reference proteome</keyword>
<protein>
    <submittedName>
        <fullName evidence="1">Transcriptional regulator, MarR family</fullName>
    </submittedName>
</protein>
<sequence length="110" mass="12533">MSQDELKLKLLRQLSDNPELSQRQLADELGVSLGSINYCLKALADVGWIKMSNFARSQDKRAYVYLLTPKGVAEKTAMTLRFLKRKQNEYEALKLEIDLLQAEVEESGAR</sequence>
<organism evidence="1 2">
    <name type="scientific">Aequoribacter fuscus</name>
    <dbReference type="NCBI Taxonomy" id="2518989"/>
    <lineage>
        <taxon>Bacteria</taxon>
        <taxon>Pseudomonadati</taxon>
        <taxon>Pseudomonadota</taxon>
        <taxon>Gammaproteobacteria</taxon>
        <taxon>Cellvibrionales</taxon>
        <taxon>Halieaceae</taxon>
        <taxon>Aequoribacter</taxon>
    </lineage>
</organism>
<gene>
    <name evidence="1" type="ORF">IMCC3088_2260</name>
</gene>
<reference evidence="1 2" key="1">
    <citation type="journal article" date="2011" name="J. Bacteriol.">
        <title>Genome sequence of strain IMCC3088, a proteorhodopsin-containing marine bacterium belonging to the OM60/NOR5 clade.</title>
        <authorList>
            <person name="Jang Y."/>
            <person name="Oh H.M."/>
            <person name="Kang I."/>
            <person name="Lee K."/>
            <person name="Yang S.J."/>
            <person name="Cho J.C."/>
        </authorList>
    </citation>
    <scope>NUCLEOTIDE SEQUENCE [LARGE SCALE GENOMIC DNA]</scope>
    <source>
        <strain evidence="1 2">IMCC3088</strain>
    </source>
</reference>
<dbReference type="Gene3D" id="1.10.10.10">
    <property type="entry name" value="Winged helix-like DNA-binding domain superfamily/Winged helix DNA-binding domain"/>
    <property type="match status" value="1"/>
</dbReference>
<accession>F3L3R8</accession>
<dbReference type="NCBIfam" id="TIGR04176">
    <property type="entry name" value="MarR_EPS"/>
    <property type="match status" value="1"/>
</dbReference>
<dbReference type="eggNOG" id="COG1846">
    <property type="taxonomic scope" value="Bacteria"/>
</dbReference>
<evidence type="ECO:0000313" key="2">
    <source>
        <dbReference type="Proteomes" id="UP000005615"/>
    </source>
</evidence>
<dbReference type="InterPro" id="IPR026433">
    <property type="entry name" value="MarR_EPS"/>
</dbReference>